<evidence type="ECO:0000256" key="5">
    <source>
        <dbReference type="ARBA" id="ARBA00023204"/>
    </source>
</evidence>
<comment type="caution">
    <text evidence="9">The sequence shown here is derived from an EMBL/GenBank/DDBJ whole genome shotgun (WGS) entry which is preliminary data.</text>
</comment>
<dbReference type="RefSeq" id="WP_051678296.1">
    <property type="nucleotide sequence ID" value="NZ_JJRY01000020.1"/>
</dbReference>
<dbReference type="CDD" id="cd00093">
    <property type="entry name" value="HTH_XRE"/>
    <property type="match status" value="1"/>
</dbReference>
<protein>
    <submittedName>
        <fullName evidence="9">SOS response transcriptional repressor, RecA-mediated autopeptidase</fullName>
    </submittedName>
</protein>
<dbReference type="InterPro" id="IPR006197">
    <property type="entry name" value="Peptidase_S24_LexA"/>
</dbReference>
<organism evidence="9 10">
    <name type="scientific">Schinkia azotoformans MEV2011</name>
    <dbReference type="NCBI Taxonomy" id="1348973"/>
    <lineage>
        <taxon>Bacteria</taxon>
        <taxon>Bacillati</taxon>
        <taxon>Bacillota</taxon>
        <taxon>Bacilli</taxon>
        <taxon>Bacillales</taxon>
        <taxon>Bacillaceae</taxon>
        <taxon>Calidifontibacillus/Schinkia group</taxon>
        <taxon>Schinkia</taxon>
    </lineage>
</organism>
<reference evidence="9 10" key="1">
    <citation type="submission" date="2014-04" db="EMBL/GenBank/DDBJ databases">
        <title>Draft genome sequence of Bacillus azotoformans MEV2011, a (co-) denitrifying strain unable to grow in the presence of oxygen.</title>
        <authorList>
            <person name="Nielsen M."/>
            <person name="Schreiber L."/>
            <person name="Finster K."/>
            <person name="Schramm A."/>
        </authorList>
    </citation>
    <scope>NUCLEOTIDE SEQUENCE [LARGE SCALE GENOMIC DNA]</scope>
    <source>
        <strain evidence="9 10">MEV2011</strain>
    </source>
</reference>
<accession>A0A072NUH5</accession>
<dbReference type="PROSITE" id="PS50943">
    <property type="entry name" value="HTH_CROC1"/>
    <property type="match status" value="1"/>
</dbReference>
<dbReference type="GO" id="GO:0006355">
    <property type="term" value="P:regulation of DNA-templated transcription"/>
    <property type="evidence" value="ECO:0007669"/>
    <property type="project" value="InterPro"/>
</dbReference>
<dbReference type="InterPro" id="IPR039418">
    <property type="entry name" value="LexA-like"/>
</dbReference>
<dbReference type="SUPFAM" id="SSF47413">
    <property type="entry name" value="lambda repressor-like DNA-binding domains"/>
    <property type="match status" value="1"/>
</dbReference>
<evidence type="ECO:0000256" key="4">
    <source>
        <dbReference type="ARBA" id="ARBA00022813"/>
    </source>
</evidence>
<dbReference type="GO" id="GO:0003677">
    <property type="term" value="F:DNA binding"/>
    <property type="evidence" value="ECO:0007669"/>
    <property type="project" value="InterPro"/>
</dbReference>
<proteinExistence type="inferred from homology"/>
<keyword evidence="3 7" id="KW-0378">Hydrolase</keyword>
<sequence>MSDILIKELGERIRSVRKERNMTLHDLQEATGMSNSALSKVERGAVVVGADNLYAISKTLGVSIDWLITGNAPAINKINELSYKTKKLDDEFLINEVISIFNELSRKEREDLFFVIKGAELMIKRQSIRNKNEAENNTSKITIEKSGYNYSNESKMINLPVLGVAAAGAPMEAIPYIEGYLEVQEKYKDCFIVRIKGDSMINAGMENGGYALVRQQQVVESGEVALVMVDNNVTIKRFKREGEKVVLIPENDNMSPMVYTKSLDVKILGKVVKWYSAQEAANIFKEEI</sequence>
<dbReference type="PRINTS" id="PR00726">
    <property type="entry name" value="LEXASERPTASE"/>
</dbReference>
<dbReference type="Pfam" id="PF01381">
    <property type="entry name" value="HTH_3"/>
    <property type="match status" value="1"/>
</dbReference>
<keyword evidence="6" id="KW-0742">SOS response</keyword>
<evidence type="ECO:0000256" key="7">
    <source>
        <dbReference type="RuleBase" id="RU003991"/>
    </source>
</evidence>
<dbReference type="Gene3D" id="1.10.260.40">
    <property type="entry name" value="lambda repressor-like DNA-binding domains"/>
    <property type="match status" value="1"/>
</dbReference>
<feature type="domain" description="HTH cro/C1-type" evidence="8">
    <location>
        <begin position="13"/>
        <end position="67"/>
    </location>
</feature>
<evidence type="ECO:0000313" key="9">
    <source>
        <dbReference type="EMBL" id="KEF36905.1"/>
    </source>
</evidence>
<dbReference type="GO" id="GO:0009432">
    <property type="term" value="P:SOS response"/>
    <property type="evidence" value="ECO:0007669"/>
    <property type="project" value="UniProtKB-KW"/>
</dbReference>
<evidence type="ECO:0000256" key="1">
    <source>
        <dbReference type="ARBA" id="ARBA00007484"/>
    </source>
</evidence>
<evidence type="ECO:0000259" key="8">
    <source>
        <dbReference type="PROSITE" id="PS50943"/>
    </source>
</evidence>
<dbReference type="GO" id="GO:0016787">
    <property type="term" value="F:hydrolase activity"/>
    <property type="evidence" value="ECO:0007669"/>
    <property type="project" value="UniProtKB-KW"/>
</dbReference>
<evidence type="ECO:0000313" key="10">
    <source>
        <dbReference type="Proteomes" id="UP000027936"/>
    </source>
</evidence>
<evidence type="ECO:0000256" key="2">
    <source>
        <dbReference type="ARBA" id="ARBA00022763"/>
    </source>
</evidence>
<keyword evidence="4 7" id="KW-0068">Autocatalytic cleavage</keyword>
<dbReference type="Proteomes" id="UP000027936">
    <property type="component" value="Unassembled WGS sequence"/>
</dbReference>
<evidence type="ECO:0000256" key="6">
    <source>
        <dbReference type="ARBA" id="ARBA00023236"/>
    </source>
</evidence>
<dbReference type="InterPro" id="IPR036286">
    <property type="entry name" value="LexA/Signal_pep-like_sf"/>
</dbReference>
<dbReference type="OrthoDB" id="194368at2"/>
<dbReference type="PANTHER" id="PTHR33516">
    <property type="entry name" value="LEXA REPRESSOR"/>
    <property type="match status" value="1"/>
</dbReference>
<keyword evidence="5" id="KW-0234">DNA repair</keyword>
<dbReference type="EMBL" id="JJRY01000020">
    <property type="protein sequence ID" value="KEF36905.1"/>
    <property type="molecule type" value="Genomic_DNA"/>
</dbReference>
<keyword evidence="2" id="KW-0227">DNA damage</keyword>
<dbReference type="PANTHER" id="PTHR33516:SF2">
    <property type="entry name" value="LEXA REPRESSOR-RELATED"/>
    <property type="match status" value="1"/>
</dbReference>
<dbReference type="InterPro" id="IPR001387">
    <property type="entry name" value="Cro/C1-type_HTH"/>
</dbReference>
<dbReference type="SUPFAM" id="SSF51306">
    <property type="entry name" value="LexA/Signal peptidase"/>
    <property type="match status" value="1"/>
</dbReference>
<dbReference type="PATRIC" id="fig|1348973.3.peg.3703"/>
<gene>
    <name evidence="9" type="ORF">M670_03819</name>
</gene>
<dbReference type="SMART" id="SM00530">
    <property type="entry name" value="HTH_XRE"/>
    <property type="match status" value="1"/>
</dbReference>
<dbReference type="CDD" id="cd06529">
    <property type="entry name" value="S24_LexA-like"/>
    <property type="match status" value="1"/>
</dbReference>
<comment type="similarity">
    <text evidence="1 7">Belongs to the peptidase S24 family.</text>
</comment>
<dbReference type="InterPro" id="IPR050077">
    <property type="entry name" value="LexA_repressor"/>
</dbReference>
<dbReference type="InterPro" id="IPR015927">
    <property type="entry name" value="Peptidase_S24_S26A/B/C"/>
</dbReference>
<dbReference type="AlphaFoldDB" id="A0A072NUH5"/>
<dbReference type="GO" id="GO:0006281">
    <property type="term" value="P:DNA repair"/>
    <property type="evidence" value="ECO:0007669"/>
    <property type="project" value="UniProtKB-KW"/>
</dbReference>
<name>A0A072NUH5_SCHAZ</name>
<dbReference type="Pfam" id="PF00717">
    <property type="entry name" value="Peptidase_S24"/>
    <property type="match status" value="1"/>
</dbReference>
<evidence type="ECO:0000256" key="3">
    <source>
        <dbReference type="ARBA" id="ARBA00022801"/>
    </source>
</evidence>
<dbReference type="Gene3D" id="2.10.109.10">
    <property type="entry name" value="Umud Fragment, subunit A"/>
    <property type="match status" value="1"/>
</dbReference>
<dbReference type="MEROPS" id="S24.001"/>
<dbReference type="InterPro" id="IPR010982">
    <property type="entry name" value="Lambda_DNA-bd_dom_sf"/>
</dbReference>